<evidence type="ECO:0000313" key="2">
    <source>
        <dbReference type="Proteomes" id="UP000235015"/>
    </source>
</evidence>
<proteinExistence type="predicted"/>
<comment type="caution">
    <text evidence="1">The sequence shown here is derived from an EMBL/GenBank/DDBJ whole genome shotgun (WGS) entry which is preliminary data.</text>
</comment>
<dbReference type="Proteomes" id="UP000235015">
    <property type="component" value="Unassembled WGS sequence"/>
</dbReference>
<gene>
    <name evidence="1" type="ORF">C0630_12915</name>
</gene>
<accession>A0A2N6CUV5</accession>
<dbReference type="AlphaFoldDB" id="A0A2N6CUV5"/>
<protein>
    <submittedName>
        <fullName evidence="1">Uncharacterized protein</fullName>
    </submittedName>
</protein>
<dbReference type="InterPro" id="IPR046732">
    <property type="entry name" value="DUF6624"/>
</dbReference>
<organism evidence="1 2">
    <name type="scientific">Sedimenticola selenatireducens</name>
    <dbReference type="NCBI Taxonomy" id="191960"/>
    <lineage>
        <taxon>Bacteria</taxon>
        <taxon>Pseudomonadati</taxon>
        <taxon>Pseudomonadota</taxon>
        <taxon>Gammaproteobacteria</taxon>
        <taxon>Chromatiales</taxon>
        <taxon>Sedimenticolaceae</taxon>
        <taxon>Sedimenticola</taxon>
    </lineage>
</organism>
<dbReference type="RefSeq" id="WP_273439900.1">
    <property type="nucleotide sequence ID" value="NZ_PKUN01000022.1"/>
</dbReference>
<evidence type="ECO:0000313" key="1">
    <source>
        <dbReference type="EMBL" id="PLX60963.1"/>
    </source>
</evidence>
<sequence>MAVNHKLKSELLSMAAEDQRVLQELSDSGELGVAEYHPRMKTLHQKNSARIREIINHHGWPGISLVGKQGSEAAWLIVQHAILDGGLMEECLTLLKAATAQGEAEGWCVAYLEDRLLTMSGKPQIYGTQHDIDKNGIAYPLPINDPAKVDMLRKELGLEPLVEATQRIQERHNTAIANRTSKA</sequence>
<dbReference type="Pfam" id="PF20329">
    <property type="entry name" value="DUF6624"/>
    <property type="match status" value="1"/>
</dbReference>
<dbReference type="EMBL" id="PKUN01000022">
    <property type="protein sequence ID" value="PLX60963.1"/>
    <property type="molecule type" value="Genomic_DNA"/>
</dbReference>
<name>A0A2N6CUV5_9GAMM</name>
<reference evidence="1 2" key="1">
    <citation type="submission" date="2017-11" db="EMBL/GenBank/DDBJ databases">
        <title>Genome-resolved metagenomics identifies genetic mobility, metabolic interactions, and unexpected diversity in perchlorate-reducing communities.</title>
        <authorList>
            <person name="Barnum T.P."/>
            <person name="Figueroa I.A."/>
            <person name="Carlstrom C.I."/>
            <person name="Lucas L.N."/>
            <person name="Engelbrektson A.L."/>
            <person name="Coates J.D."/>
        </authorList>
    </citation>
    <scope>NUCLEOTIDE SEQUENCE [LARGE SCALE GENOMIC DNA]</scope>
    <source>
        <strain evidence="1">BM301</strain>
    </source>
</reference>
<dbReference type="STRING" id="1111735.GCA_000428045_00085"/>